<dbReference type="OrthoDB" id="2906425at2759"/>
<dbReference type="InterPro" id="IPR002575">
    <property type="entry name" value="Aminoglycoside_PTrfase"/>
</dbReference>
<name>A0A1Y2IV32_TRAC3</name>
<organism evidence="2 3">
    <name type="scientific">Trametes coccinea (strain BRFM310)</name>
    <name type="common">Pycnoporus coccineus</name>
    <dbReference type="NCBI Taxonomy" id="1353009"/>
    <lineage>
        <taxon>Eukaryota</taxon>
        <taxon>Fungi</taxon>
        <taxon>Dikarya</taxon>
        <taxon>Basidiomycota</taxon>
        <taxon>Agaricomycotina</taxon>
        <taxon>Agaricomycetes</taxon>
        <taxon>Polyporales</taxon>
        <taxon>Polyporaceae</taxon>
        <taxon>Trametes</taxon>
    </lineage>
</organism>
<reference evidence="2 3" key="1">
    <citation type="journal article" date="2015" name="Biotechnol. Biofuels">
        <title>Enhanced degradation of softwood versus hardwood by the white-rot fungus Pycnoporus coccineus.</title>
        <authorList>
            <person name="Couturier M."/>
            <person name="Navarro D."/>
            <person name="Chevret D."/>
            <person name="Henrissat B."/>
            <person name="Piumi F."/>
            <person name="Ruiz-Duenas F.J."/>
            <person name="Martinez A.T."/>
            <person name="Grigoriev I.V."/>
            <person name="Riley R."/>
            <person name="Lipzen A."/>
            <person name="Berrin J.G."/>
            <person name="Master E.R."/>
            <person name="Rosso M.N."/>
        </authorList>
    </citation>
    <scope>NUCLEOTIDE SEQUENCE [LARGE SCALE GENOMIC DNA]</scope>
    <source>
        <strain evidence="2 3">BRFM310</strain>
    </source>
</reference>
<proteinExistence type="predicted"/>
<evidence type="ECO:0000313" key="2">
    <source>
        <dbReference type="EMBL" id="OSD05005.1"/>
    </source>
</evidence>
<dbReference type="STRING" id="1353009.A0A1Y2IV32"/>
<protein>
    <submittedName>
        <fullName evidence="2">Kinase-like protein</fullName>
    </submittedName>
</protein>
<dbReference type="SUPFAM" id="SSF56112">
    <property type="entry name" value="Protein kinase-like (PK-like)"/>
    <property type="match status" value="1"/>
</dbReference>
<dbReference type="Pfam" id="PF01636">
    <property type="entry name" value="APH"/>
    <property type="match status" value="1"/>
</dbReference>
<dbReference type="InterPro" id="IPR051678">
    <property type="entry name" value="AGP_Transferase"/>
</dbReference>
<feature type="domain" description="Aminoglycoside phosphotransferase" evidence="1">
    <location>
        <begin position="40"/>
        <end position="231"/>
    </location>
</feature>
<dbReference type="Proteomes" id="UP000193067">
    <property type="component" value="Unassembled WGS sequence"/>
</dbReference>
<dbReference type="GO" id="GO:0016301">
    <property type="term" value="F:kinase activity"/>
    <property type="evidence" value="ECO:0007669"/>
    <property type="project" value="UniProtKB-KW"/>
</dbReference>
<keyword evidence="3" id="KW-1185">Reference proteome</keyword>
<keyword evidence="2" id="KW-0418">Kinase</keyword>
<evidence type="ECO:0000259" key="1">
    <source>
        <dbReference type="Pfam" id="PF01636"/>
    </source>
</evidence>
<dbReference type="AlphaFoldDB" id="A0A1Y2IV32"/>
<dbReference type="PANTHER" id="PTHR21310">
    <property type="entry name" value="AMINOGLYCOSIDE PHOSPHOTRANSFERASE-RELATED-RELATED"/>
    <property type="match status" value="1"/>
</dbReference>
<dbReference type="EMBL" id="KZ084094">
    <property type="protein sequence ID" value="OSD05005.1"/>
    <property type="molecule type" value="Genomic_DNA"/>
</dbReference>
<dbReference type="InterPro" id="IPR011009">
    <property type="entry name" value="Kinase-like_dom_sf"/>
</dbReference>
<dbReference type="PANTHER" id="PTHR21310:SF15">
    <property type="entry name" value="AMINOGLYCOSIDE PHOSPHOTRANSFERASE DOMAIN-CONTAINING PROTEIN"/>
    <property type="match status" value="1"/>
</dbReference>
<dbReference type="Gene3D" id="3.90.1200.10">
    <property type="match status" value="1"/>
</dbReference>
<gene>
    <name evidence="2" type="ORF">PYCCODRAFT_1450609</name>
</gene>
<dbReference type="Gene3D" id="3.30.200.150">
    <property type="match status" value="1"/>
</dbReference>
<accession>A0A1Y2IV32</accession>
<evidence type="ECO:0000313" key="3">
    <source>
        <dbReference type="Proteomes" id="UP000193067"/>
    </source>
</evidence>
<dbReference type="PROSITE" id="PS50007">
    <property type="entry name" value="PIPLC_X_DOMAIN"/>
    <property type="match status" value="1"/>
</dbReference>
<keyword evidence="2" id="KW-0808">Transferase</keyword>
<sequence>MCGCELIRRTCVGLHDLITFLQKSLISVLSYPFETTHNIRAFRLKIPWIVKVTERTHSTEADALRFLHSTGLDLPIPRLVFSCVHRGVTYTVMTRVTGTNMKETLMRGDLADDAVQIIAQEVADVLNKLQTLQQPPADAGKVMMSASGHDLPDPVTFFEERSGPYPSILELWAHCGSFRDLTEMEEYVEPATFDTLNADPIRFVHPDLRTYNVIVKDSHLSGIVDWQDAGWFPSSWQVHTMRWLRYGCDGPWYHFWLKYRFPEEAEAAYVASKTFLIKSPV</sequence>